<accession>A0ABX1RB27</accession>
<dbReference type="Gene3D" id="3.30.530.20">
    <property type="match status" value="1"/>
</dbReference>
<gene>
    <name evidence="4" type="ORF">HF577_05885</name>
</gene>
<evidence type="ECO:0000256" key="1">
    <source>
        <dbReference type="ARBA" id="ARBA00010062"/>
    </source>
</evidence>
<dbReference type="Pfam" id="PF13458">
    <property type="entry name" value="Peripla_BP_6"/>
    <property type="match status" value="1"/>
</dbReference>
<sequence length="473" mass="50706">MSRLALTAEQHVDAPPEAVFALFGAGTGAGWVFDAVCDRVGVGAVVTLNAPMFGAASGPVEILGRISAVRSPSRIEIRHDQPWRGRLRVHIDPNGGGTRVRLIADLDDAGLHWLMRRRGFPVPDGPVAGTHPVGLLTSKSGSASVFASATENLAAMAVEEINADGGIDGRPMRLMVGDDATDPRLGTIEAWRLVHAGCRVIMASTTSATFSRAAHELRDSGVLMVQPVMNEGGLDGGLRVQLGERPEHQLRAAAAPMMQMAGGRRWFLAGNDYVWPRAVHTTARRVLADDGGTVVGENFAPLGTRDFAPLIESVLQSGADVVLSSFVGADLVHFERQCHAMGVRDRCRSLALALDEPTRERIGDDAAAGMWGVSGYFEQLPGPVNEAFLQRYRTTFGQFAPPVSSISESVYEAMHRYAAAVRRAGADHLGATARELRYSREDFPRGEAAVGQEPQRMFLAEATTGGFLVDLPR</sequence>
<comment type="similarity">
    <text evidence="1">Belongs to the leucine-binding protein family.</text>
</comment>
<dbReference type="InterPro" id="IPR023393">
    <property type="entry name" value="START-like_dom_sf"/>
</dbReference>
<dbReference type="Proteomes" id="UP001296706">
    <property type="component" value="Unassembled WGS sequence"/>
</dbReference>
<name>A0ABX1RB27_9PSEU</name>
<dbReference type="Gene3D" id="3.40.50.2300">
    <property type="match status" value="2"/>
</dbReference>
<dbReference type="CDD" id="cd06331">
    <property type="entry name" value="PBP1_AmiC-like"/>
    <property type="match status" value="1"/>
</dbReference>
<evidence type="ECO:0000259" key="3">
    <source>
        <dbReference type="Pfam" id="PF13458"/>
    </source>
</evidence>
<dbReference type="PANTHER" id="PTHR47628">
    <property type="match status" value="1"/>
</dbReference>
<dbReference type="SUPFAM" id="SSF55961">
    <property type="entry name" value="Bet v1-like"/>
    <property type="match status" value="1"/>
</dbReference>
<feature type="domain" description="Leucine-binding protein" evidence="3">
    <location>
        <begin position="133"/>
        <end position="463"/>
    </location>
</feature>
<keyword evidence="5" id="KW-1185">Reference proteome</keyword>
<dbReference type="EMBL" id="JAAXKY010000011">
    <property type="protein sequence ID" value="NMH76630.1"/>
    <property type="molecule type" value="Genomic_DNA"/>
</dbReference>
<reference evidence="4 5" key="1">
    <citation type="submission" date="2020-04" db="EMBL/GenBank/DDBJ databases">
        <authorList>
            <person name="Klaysubun C."/>
            <person name="Duangmal K."/>
            <person name="Lipun K."/>
        </authorList>
    </citation>
    <scope>NUCLEOTIDE SEQUENCE [LARGE SCALE GENOMIC DNA]</scope>
    <source>
        <strain evidence="4 5">JCM 11839</strain>
    </source>
</reference>
<dbReference type="SUPFAM" id="SSF53822">
    <property type="entry name" value="Periplasmic binding protein-like I"/>
    <property type="match status" value="1"/>
</dbReference>
<keyword evidence="2" id="KW-0732">Signal</keyword>
<evidence type="ECO:0000256" key="2">
    <source>
        <dbReference type="ARBA" id="ARBA00022729"/>
    </source>
</evidence>
<evidence type="ECO:0000313" key="5">
    <source>
        <dbReference type="Proteomes" id="UP001296706"/>
    </source>
</evidence>
<proteinExistence type="inferred from homology"/>
<comment type="caution">
    <text evidence="4">The sequence shown here is derived from an EMBL/GenBank/DDBJ whole genome shotgun (WGS) entry which is preliminary data.</text>
</comment>
<evidence type="ECO:0000313" key="4">
    <source>
        <dbReference type="EMBL" id="NMH76630.1"/>
    </source>
</evidence>
<dbReference type="InterPro" id="IPR028081">
    <property type="entry name" value="Leu-bd"/>
</dbReference>
<dbReference type="PANTHER" id="PTHR47628:SF1">
    <property type="entry name" value="ALIPHATIC AMIDASE EXPRESSION-REGULATING PROTEIN"/>
    <property type="match status" value="1"/>
</dbReference>
<organism evidence="4 5">
    <name type="scientific">Pseudonocardia xinjiangensis</name>
    <dbReference type="NCBI Taxonomy" id="75289"/>
    <lineage>
        <taxon>Bacteria</taxon>
        <taxon>Bacillati</taxon>
        <taxon>Actinomycetota</taxon>
        <taxon>Actinomycetes</taxon>
        <taxon>Pseudonocardiales</taxon>
        <taxon>Pseudonocardiaceae</taxon>
        <taxon>Pseudonocardia</taxon>
    </lineage>
</organism>
<dbReference type="RefSeq" id="WP_169394704.1">
    <property type="nucleotide sequence ID" value="NZ_BAAAJH010000008.1"/>
</dbReference>
<protein>
    <submittedName>
        <fullName evidence="4">ABC transporter substrate-binding protein</fullName>
    </submittedName>
</protein>
<dbReference type="InterPro" id="IPR028082">
    <property type="entry name" value="Peripla_BP_I"/>
</dbReference>